<accession>A0A4Q4N9M0</accession>
<proteinExistence type="predicted"/>
<dbReference type="VEuPathDB" id="FungiDB:CC77DRAFT_68667"/>
<dbReference type="InterPro" id="IPR002110">
    <property type="entry name" value="Ankyrin_rpt"/>
</dbReference>
<dbReference type="InterPro" id="IPR051616">
    <property type="entry name" value="Cul2-RING_E3_ligase_SR"/>
</dbReference>
<dbReference type="AlphaFoldDB" id="A0A4Q4N9M0"/>
<dbReference type="VEuPathDB" id="FungiDB:CC77DRAFT_1020260"/>
<dbReference type="PANTHER" id="PTHR46224">
    <property type="entry name" value="ANKYRIN REPEAT FAMILY PROTEIN"/>
    <property type="match status" value="1"/>
</dbReference>
<sequence length="257" mass="28549">MSIVPPEIQEAIGSDDIDKLLKLLRVHPERSYEELQDSLETAISTGSLQVIKTLLDHGATLTNVSYNALFTRAEPAVFKQLIDHGWDINSTEFERPPVHRALHNESLLRWLLDNGANPNIRSVRRRSCLQPGTALAAAAQLKDPTALQVLLSHGAEMDPLALFDAIKVRGHRNGTATMAVLIDHGADVNYMAKNWATPLLHSVHYRSKEKLLYLLKHGADPTVRGRVSKDTPAESAQRRGDQELFEILKAAEVEHAQ</sequence>
<comment type="caution">
    <text evidence="1">The sequence shown here is derived from an EMBL/GenBank/DDBJ whole genome shotgun (WGS) entry which is preliminary data.</text>
</comment>
<dbReference type="InterPro" id="IPR036770">
    <property type="entry name" value="Ankyrin_rpt-contain_sf"/>
</dbReference>
<dbReference type="SMART" id="SM00248">
    <property type="entry name" value="ANK"/>
    <property type="match status" value="4"/>
</dbReference>
<dbReference type="SUPFAM" id="SSF48403">
    <property type="entry name" value="Ankyrin repeat"/>
    <property type="match status" value="1"/>
</dbReference>
<evidence type="ECO:0000313" key="2">
    <source>
        <dbReference type="Proteomes" id="UP000291422"/>
    </source>
</evidence>
<gene>
    <name evidence="1" type="ORF">AA0117_g9259</name>
</gene>
<organism evidence="1 2">
    <name type="scientific">Alternaria alternata</name>
    <name type="common">Alternaria rot fungus</name>
    <name type="synonym">Torula alternata</name>
    <dbReference type="NCBI Taxonomy" id="5599"/>
    <lineage>
        <taxon>Eukaryota</taxon>
        <taxon>Fungi</taxon>
        <taxon>Dikarya</taxon>
        <taxon>Ascomycota</taxon>
        <taxon>Pezizomycotina</taxon>
        <taxon>Dothideomycetes</taxon>
        <taxon>Pleosporomycetidae</taxon>
        <taxon>Pleosporales</taxon>
        <taxon>Pleosporineae</taxon>
        <taxon>Pleosporaceae</taxon>
        <taxon>Alternaria</taxon>
        <taxon>Alternaria sect. Alternaria</taxon>
        <taxon>Alternaria alternata complex</taxon>
    </lineage>
</organism>
<dbReference type="Proteomes" id="UP000291422">
    <property type="component" value="Unassembled WGS sequence"/>
</dbReference>
<protein>
    <submittedName>
        <fullName evidence="1">Uncharacterized protein</fullName>
    </submittedName>
</protein>
<reference evidence="2" key="1">
    <citation type="journal article" date="2019" name="bioRxiv">
        <title>Genomics, evolutionary history and diagnostics of the Alternaria alternata species group including apple and Asian pear pathotypes.</title>
        <authorList>
            <person name="Armitage A.D."/>
            <person name="Cockerton H.M."/>
            <person name="Sreenivasaprasad S."/>
            <person name="Woodhall J.W."/>
            <person name="Lane C.R."/>
            <person name="Harrison R.J."/>
            <person name="Clarkson J.P."/>
        </authorList>
    </citation>
    <scope>NUCLEOTIDE SEQUENCE [LARGE SCALE GENOMIC DNA]</scope>
    <source>
        <strain evidence="2">FERA 1177</strain>
    </source>
</reference>
<name>A0A4Q4N9M0_ALTAL</name>
<dbReference type="Gene3D" id="1.25.40.20">
    <property type="entry name" value="Ankyrin repeat-containing domain"/>
    <property type="match status" value="2"/>
</dbReference>
<dbReference type="Pfam" id="PF12796">
    <property type="entry name" value="Ank_2"/>
    <property type="match status" value="1"/>
</dbReference>
<dbReference type="EMBL" id="PDXD01000030">
    <property type="protein sequence ID" value="RYN71821.1"/>
    <property type="molecule type" value="Genomic_DNA"/>
</dbReference>
<evidence type="ECO:0000313" key="1">
    <source>
        <dbReference type="EMBL" id="RYN71821.1"/>
    </source>
</evidence>